<feature type="transmembrane region" description="Helical" evidence="1">
    <location>
        <begin position="52"/>
        <end position="69"/>
    </location>
</feature>
<reference evidence="3 4" key="1">
    <citation type="journal article" date="2019" name="Int. J. Syst. Evol. Microbiol.">
        <title>The Global Catalogue of Microorganisms (GCM) 10K type strain sequencing project: providing services to taxonomists for standard genome sequencing and annotation.</title>
        <authorList>
            <consortium name="The Broad Institute Genomics Platform"/>
            <consortium name="The Broad Institute Genome Sequencing Center for Infectious Disease"/>
            <person name="Wu L."/>
            <person name="Ma J."/>
        </authorList>
    </citation>
    <scope>NUCLEOTIDE SEQUENCE [LARGE SCALE GENOMIC DNA]</scope>
    <source>
        <strain evidence="3 4">JCM 15503</strain>
    </source>
</reference>
<feature type="transmembrane region" description="Helical" evidence="1">
    <location>
        <begin position="89"/>
        <end position="110"/>
    </location>
</feature>
<dbReference type="EMBL" id="BAAAEW010000044">
    <property type="protein sequence ID" value="GAA0766718.1"/>
    <property type="molecule type" value="Genomic_DNA"/>
</dbReference>
<feature type="transmembrane region" description="Helical" evidence="1">
    <location>
        <begin position="208"/>
        <end position="225"/>
    </location>
</feature>
<dbReference type="InterPro" id="IPR003675">
    <property type="entry name" value="Rce1/LyrA-like_dom"/>
</dbReference>
<keyword evidence="1" id="KW-0472">Membrane</keyword>
<feature type="domain" description="CAAX prenyl protease 2/Lysostaphin resistance protein A-like" evidence="2">
    <location>
        <begin position="141"/>
        <end position="244"/>
    </location>
</feature>
<organism evidence="3 4">
    <name type="scientific">Ideonella azotifigens</name>
    <dbReference type="NCBI Taxonomy" id="513160"/>
    <lineage>
        <taxon>Bacteria</taxon>
        <taxon>Pseudomonadati</taxon>
        <taxon>Pseudomonadota</taxon>
        <taxon>Betaproteobacteria</taxon>
        <taxon>Burkholderiales</taxon>
        <taxon>Sphaerotilaceae</taxon>
        <taxon>Ideonella</taxon>
    </lineage>
</organism>
<dbReference type="InterPro" id="IPR052710">
    <property type="entry name" value="CAAX_protease"/>
</dbReference>
<evidence type="ECO:0000313" key="4">
    <source>
        <dbReference type="Proteomes" id="UP001500279"/>
    </source>
</evidence>
<keyword evidence="4" id="KW-1185">Reference proteome</keyword>
<evidence type="ECO:0000256" key="1">
    <source>
        <dbReference type="SAM" id="Phobius"/>
    </source>
</evidence>
<feature type="transmembrane region" description="Helical" evidence="1">
    <location>
        <begin position="178"/>
        <end position="196"/>
    </location>
</feature>
<proteinExistence type="predicted"/>
<dbReference type="PANTHER" id="PTHR36435">
    <property type="entry name" value="SLR1288 PROTEIN"/>
    <property type="match status" value="1"/>
</dbReference>
<keyword evidence="1" id="KW-0812">Transmembrane</keyword>
<feature type="transmembrane region" description="Helical" evidence="1">
    <location>
        <begin position="232"/>
        <end position="255"/>
    </location>
</feature>
<accession>A0ABN1KHX0</accession>
<feature type="transmembrane region" description="Helical" evidence="1">
    <location>
        <begin position="137"/>
        <end position="158"/>
    </location>
</feature>
<dbReference type="RefSeq" id="WP_141288460.1">
    <property type="nucleotide sequence ID" value="NZ_BAAAEW010000044.1"/>
</dbReference>
<sequence length="256" mass="27635">MNLQASATTTALSLRAPWRALGAELWRSSLVLAALFIGLRAAGTLGEHPVRWLLPLGFVAMTALPWLLLTAPGRRAIGLQAPRRRGFMLIGIAAGALAATLCFALGIALFGHGTGHWFTSVANSYRRTLDTSGMGLLQLHLIFTVPAVLFSPVGEELFFRGLLQRALEQRFSPTRSTLIEAGLFGLVHLCHHGLVLSANGLQLQPASATLWVLLMFATALLFAWLRRASDSLLPAIASHAAFNVTMNAFIFAVLWT</sequence>
<dbReference type="Proteomes" id="UP001500279">
    <property type="component" value="Unassembled WGS sequence"/>
</dbReference>
<dbReference type="PANTHER" id="PTHR36435:SF1">
    <property type="entry name" value="CAAX AMINO TERMINAL PROTEASE FAMILY PROTEIN"/>
    <property type="match status" value="1"/>
</dbReference>
<protein>
    <recommendedName>
        <fullName evidence="2">CAAX prenyl protease 2/Lysostaphin resistance protein A-like domain-containing protein</fullName>
    </recommendedName>
</protein>
<name>A0ABN1KHX0_9BURK</name>
<comment type="caution">
    <text evidence="3">The sequence shown here is derived from an EMBL/GenBank/DDBJ whole genome shotgun (WGS) entry which is preliminary data.</text>
</comment>
<gene>
    <name evidence="3" type="ORF">GCM10009107_55050</name>
</gene>
<dbReference type="Pfam" id="PF02517">
    <property type="entry name" value="Rce1-like"/>
    <property type="match status" value="1"/>
</dbReference>
<keyword evidence="1" id="KW-1133">Transmembrane helix</keyword>
<evidence type="ECO:0000259" key="2">
    <source>
        <dbReference type="Pfam" id="PF02517"/>
    </source>
</evidence>
<evidence type="ECO:0000313" key="3">
    <source>
        <dbReference type="EMBL" id="GAA0766718.1"/>
    </source>
</evidence>